<dbReference type="GO" id="GO:1902600">
    <property type="term" value="P:proton transmembrane transport"/>
    <property type="evidence" value="ECO:0007669"/>
    <property type="project" value="UniProtKB-KW"/>
</dbReference>
<feature type="region of interest" description="Disordered" evidence="2">
    <location>
        <begin position="95"/>
        <end position="119"/>
    </location>
</feature>
<protein>
    <recommendedName>
        <fullName evidence="1">ATP synthase protein I</fullName>
    </recommendedName>
</protein>
<evidence type="ECO:0000313" key="5">
    <source>
        <dbReference type="Proteomes" id="UP000050471"/>
    </source>
</evidence>
<evidence type="ECO:0000256" key="2">
    <source>
        <dbReference type="SAM" id="MobiDB-lite"/>
    </source>
</evidence>
<evidence type="ECO:0000256" key="3">
    <source>
        <dbReference type="SAM" id="Phobius"/>
    </source>
</evidence>
<gene>
    <name evidence="4" type="ORF">AKJ29_17305</name>
</gene>
<dbReference type="OrthoDB" id="15401at2"/>
<keyword evidence="1 3" id="KW-0472">Membrane</keyword>
<keyword evidence="1" id="KW-0406">Ion transport</keyword>
<dbReference type="Pfam" id="PF09527">
    <property type="entry name" value="ATPase_gene1"/>
    <property type="match status" value="1"/>
</dbReference>
<keyword evidence="3" id="KW-1133">Transmembrane helix</keyword>
<dbReference type="STRING" id="154981.AKJ29_17305"/>
<feature type="transmembrane region" description="Helical" evidence="3">
    <location>
        <begin position="70"/>
        <end position="88"/>
    </location>
</feature>
<dbReference type="InterPro" id="IPR032820">
    <property type="entry name" value="ATPase_put"/>
</dbReference>
<organism evidence="4 5">
    <name type="scientific">Aliiroseovarius crassostreae</name>
    <dbReference type="NCBI Taxonomy" id="154981"/>
    <lineage>
        <taxon>Bacteria</taxon>
        <taxon>Pseudomonadati</taxon>
        <taxon>Pseudomonadota</taxon>
        <taxon>Alphaproteobacteria</taxon>
        <taxon>Rhodobacterales</taxon>
        <taxon>Paracoccaceae</taxon>
        <taxon>Aliiroseovarius</taxon>
    </lineage>
</organism>
<proteinExistence type="inferred from homology"/>
<dbReference type="AlphaFoldDB" id="A0A0P7IXE7"/>
<name>A0A0P7IXE7_9RHOB</name>
<dbReference type="RefSeq" id="WP_055188562.1">
    <property type="nucleotide sequence ID" value="NZ_FPBS01000001.1"/>
</dbReference>
<keyword evidence="1" id="KW-0375">Hydrogen ion transport</keyword>
<comment type="function">
    <text evidence="1">A possible function for this protein is to guide the assembly of the membrane sector of the ATPase enzyme complex.</text>
</comment>
<sequence>MSNDPDPERLKALEKRLKQVRGTEEKEHAGDKAYNQAQYAWQMVVELIAGLGIGFGIGYGLDALWGTKPIMMVLFIMLGFAAGVKVMLGTAAHMQKSADADAGTTPGTRSEEEEGKTGG</sequence>
<comment type="similarity">
    <text evidence="1">Belongs to the bacterial AtpI family.</text>
</comment>
<comment type="caution">
    <text evidence="4">The sequence shown here is derived from an EMBL/GenBank/DDBJ whole genome shotgun (WGS) entry which is preliminary data.</text>
</comment>
<dbReference type="PIRSF" id="PIRSF032126">
    <property type="entry name" value="F0F1_ATP_synthase_subunit_I"/>
    <property type="match status" value="1"/>
</dbReference>
<dbReference type="Proteomes" id="UP000050471">
    <property type="component" value="Unassembled WGS sequence"/>
</dbReference>
<feature type="transmembrane region" description="Helical" evidence="3">
    <location>
        <begin position="39"/>
        <end position="58"/>
    </location>
</feature>
<keyword evidence="5" id="KW-1185">Reference proteome</keyword>
<evidence type="ECO:0000313" key="4">
    <source>
        <dbReference type="EMBL" id="KPN64376.1"/>
    </source>
</evidence>
<keyword evidence="3" id="KW-0812">Transmembrane</keyword>
<dbReference type="InterPro" id="IPR016989">
    <property type="entry name" value="Atp1_alphaprobac"/>
</dbReference>
<reference evidence="4 5" key="1">
    <citation type="submission" date="2015-09" db="EMBL/GenBank/DDBJ databases">
        <title>Draft genome sequence of Aliiroseovarius crassostreae CV919-312TSm, the causative agent of Roseovarius Oyster Disease (formerly Juvenile Oyster Disease).</title>
        <authorList>
            <person name="Kessner L."/>
            <person name="Spinard E."/>
            <person name="Nelson D."/>
        </authorList>
    </citation>
    <scope>NUCLEOTIDE SEQUENCE [LARGE SCALE GENOMIC DNA]</scope>
    <source>
        <strain evidence="4 5">CV919-312</strain>
    </source>
</reference>
<dbReference type="EMBL" id="LKBA01000004">
    <property type="protein sequence ID" value="KPN64376.1"/>
    <property type="molecule type" value="Genomic_DNA"/>
</dbReference>
<dbReference type="GO" id="GO:0045259">
    <property type="term" value="C:proton-transporting ATP synthase complex"/>
    <property type="evidence" value="ECO:0007669"/>
    <property type="project" value="UniProtKB-UniRule"/>
</dbReference>
<accession>A0A0P7IXE7</accession>
<evidence type="ECO:0000256" key="1">
    <source>
        <dbReference type="PIRNR" id="PIRNR032126"/>
    </source>
</evidence>
<keyword evidence="1" id="KW-0813">Transport</keyword>